<evidence type="ECO:0000256" key="2">
    <source>
        <dbReference type="SAM" id="SignalP"/>
    </source>
</evidence>
<dbReference type="Proteomes" id="UP000703269">
    <property type="component" value="Unassembled WGS sequence"/>
</dbReference>
<gene>
    <name evidence="3" type="ORF">PsYK624_014870</name>
</gene>
<protein>
    <submittedName>
        <fullName evidence="3">Uncharacterized protein</fullName>
    </submittedName>
</protein>
<evidence type="ECO:0000313" key="3">
    <source>
        <dbReference type="EMBL" id="GJE85408.1"/>
    </source>
</evidence>
<keyword evidence="2" id="KW-0732">Signal</keyword>
<feature type="chain" id="PRO_5040398184" evidence="2">
    <location>
        <begin position="20"/>
        <end position="284"/>
    </location>
</feature>
<dbReference type="EMBL" id="BPQB01000002">
    <property type="protein sequence ID" value="GJE85408.1"/>
    <property type="molecule type" value="Genomic_DNA"/>
</dbReference>
<reference evidence="3 4" key="1">
    <citation type="submission" date="2021-08" db="EMBL/GenBank/DDBJ databases">
        <title>Draft Genome Sequence of Phanerochaete sordida strain YK-624.</title>
        <authorList>
            <person name="Mori T."/>
            <person name="Dohra H."/>
            <person name="Suzuki T."/>
            <person name="Kawagishi H."/>
            <person name="Hirai H."/>
        </authorList>
    </citation>
    <scope>NUCLEOTIDE SEQUENCE [LARGE SCALE GENOMIC DNA]</scope>
    <source>
        <strain evidence="3 4">YK-624</strain>
    </source>
</reference>
<dbReference type="OrthoDB" id="3044029at2759"/>
<evidence type="ECO:0000313" key="4">
    <source>
        <dbReference type="Proteomes" id="UP000703269"/>
    </source>
</evidence>
<proteinExistence type="predicted"/>
<feature type="signal peptide" evidence="2">
    <location>
        <begin position="1"/>
        <end position="19"/>
    </location>
</feature>
<comment type="caution">
    <text evidence="3">The sequence shown here is derived from an EMBL/GenBank/DDBJ whole genome shotgun (WGS) entry which is preliminary data.</text>
</comment>
<evidence type="ECO:0000256" key="1">
    <source>
        <dbReference type="SAM" id="MobiDB-lite"/>
    </source>
</evidence>
<sequence>MFLARYFSLLLILAGVCRGVDEEREEVVDTTDLSMCMNKLLQADDDMFDWVSTNPSLLVSLALNLNRTGSCGFDDLLSGATGDASGSPLRVQDGTRTIQRRQDESNAPTDLRPTPAPTGPASLDTTVHITDEHNFALLLPSRQGELVSDAESDGVSFCTPTSGDSSCTGQRMQGGFIVAAALQHADDGSWVQVTGCIDPSKSLLDPSDAGGQMDVRFPNGAQCTFGGYGASFIELVEPALGRFCLRCCASENDQVNCNSHRDREGCPNAIPGTYDFPEVGVSCS</sequence>
<organism evidence="3 4">
    <name type="scientific">Phanerochaete sordida</name>
    <dbReference type="NCBI Taxonomy" id="48140"/>
    <lineage>
        <taxon>Eukaryota</taxon>
        <taxon>Fungi</taxon>
        <taxon>Dikarya</taxon>
        <taxon>Basidiomycota</taxon>
        <taxon>Agaricomycotina</taxon>
        <taxon>Agaricomycetes</taxon>
        <taxon>Polyporales</taxon>
        <taxon>Phanerochaetaceae</taxon>
        <taxon>Phanerochaete</taxon>
    </lineage>
</organism>
<dbReference type="AlphaFoldDB" id="A0A9P3L8W2"/>
<keyword evidence="4" id="KW-1185">Reference proteome</keyword>
<accession>A0A9P3L8W2</accession>
<name>A0A9P3L8W2_9APHY</name>
<feature type="region of interest" description="Disordered" evidence="1">
    <location>
        <begin position="84"/>
        <end position="124"/>
    </location>
</feature>